<dbReference type="Proteomes" id="UP001548713">
    <property type="component" value="Unassembled WGS sequence"/>
</dbReference>
<evidence type="ECO:0000313" key="2">
    <source>
        <dbReference type="Proteomes" id="UP001548713"/>
    </source>
</evidence>
<keyword evidence="2" id="KW-1185">Reference proteome</keyword>
<comment type="caution">
    <text evidence="1">The sequence shown here is derived from an EMBL/GenBank/DDBJ whole genome shotgun (WGS) entry which is preliminary data.</text>
</comment>
<proteinExistence type="predicted"/>
<organism evidence="1 2">
    <name type="scientific">Novosphingobium kalidii</name>
    <dbReference type="NCBI Taxonomy" id="3230299"/>
    <lineage>
        <taxon>Bacteria</taxon>
        <taxon>Pseudomonadati</taxon>
        <taxon>Pseudomonadota</taxon>
        <taxon>Alphaproteobacteria</taxon>
        <taxon>Sphingomonadales</taxon>
        <taxon>Sphingomonadaceae</taxon>
        <taxon>Novosphingobium</taxon>
    </lineage>
</organism>
<reference evidence="1 2" key="1">
    <citation type="submission" date="2024-07" db="EMBL/GenBank/DDBJ databases">
        <title>Novosphingobium kalidii RD2P27.</title>
        <authorList>
            <person name="Sun J.-Q."/>
        </authorList>
    </citation>
    <scope>NUCLEOTIDE SEQUENCE [LARGE SCALE GENOMIC DNA]</scope>
    <source>
        <strain evidence="1 2">RD2P27</strain>
    </source>
</reference>
<protein>
    <recommendedName>
        <fullName evidence="3">DNA-binding protein</fullName>
    </recommendedName>
</protein>
<evidence type="ECO:0000313" key="1">
    <source>
        <dbReference type="EMBL" id="MET1755547.1"/>
    </source>
</evidence>
<evidence type="ECO:0008006" key="3">
    <source>
        <dbReference type="Google" id="ProtNLM"/>
    </source>
</evidence>
<name>A0ABV2D116_9SPHN</name>
<accession>A0ABV2D116</accession>
<sequence>MPIERFSMDGQPDESKFVLAPMLRGDGWVTAADVSNLIGKSVTQLPAMRRRGTGPHCEQHDRSWAYRPAAVVEWLNACATVPMEAGHDA</sequence>
<dbReference type="RefSeq" id="WP_353983999.1">
    <property type="nucleotide sequence ID" value="NZ_JBEWLY010000013.1"/>
</dbReference>
<dbReference type="SUPFAM" id="SSF46955">
    <property type="entry name" value="Putative DNA-binding domain"/>
    <property type="match status" value="1"/>
</dbReference>
<dbReference type="InterPro" id="IPR009061">
    <property type="entry name" value="DNA-bd_dom_put_sf"/>
</dbReference>
<dbReference type="EMBL" id="JBEWLY010000013">
    <property type="protein sequence ID" value="MET1755547.1"/>
    <property type="molecule type" value="Genomic_DNA"/>
</dbReference>
<gene>
    <name evidence="1" type="ORF">ABVV53_08760</name>
</gene>